<evidence type="ECO:0000256" key="2">
    <source>
        <dbReference type="SAM" id="SignalP"/>
    </source>
</evidence>
<feature type="transmembrane region" description="Helical" evidence="1">
    <location>
        <begin position="230"/>
        <end position="248"/>
    </location>
</feature>
<dbReference type="InterPro" id="IPR007621">
    <property type="entry name" value="TPM_dom"/>
</dbReference>
<feature type="transmembrane region" description="Helical" evidence="1">
    <location>
        <begin position="206"/>
        <end position="224"/>
    </location>
</feature>
<evidence type="ECO:0000259" key="3">
    <source>
        <dbReference type="Pfam" id="PF04536"/>
    </source>
</evidence>
<accession>A0A0S1SPB8</accession>
<proteinExistence type="predicted"/>
<accession>A0A0S1SRR3</accession>
<protein>
    <recommendedName>
        <fullName evidence="3">TPM domain-containing protein</fullName>
    </recommendedName>
</protein>
<keyword evidence="1" id="KW-0812">Transmembrane</keyword>
<feature type="transmembrane region" description="Helical" evidence="1">
    <location>
        <begin position="180"/>
        <end position="199"/>
    </location>
</feature>
<feature type="domain" description="TPM" evidence="3">
    <location>
        <begin position="40"/>
        <end position="160"/>
    </location>
</feature>
<evidence type="ECO:0000313" key="5">
    <source>
        <dbReference type="Proteomes" id="UP000069135"/>
    </source>
</evidence>
<dbReference type="Pfam" id="PF04536">
    <property type="entry name" value="TPM_phosphatase"/>
    <property type="match status" value="1"/>
</dbReference>
<reference evidence="5" key="1">
    <citation type="submission" date="2015-10" db="EMBL/GenBank/DDBJ databases">
        <title>Analysis of five complete genome sequences for members of the class Peribacteria in the recently recognized Peregrinibacteria bacterial phylum.</title>
        <authorList>
            <person name="Anantharaman K."/>
            <person name="Brown C.T."/>
            <person name="Burstein D."/>
            <person name="Castelle C.J."/>
            <person name="Probst A.J."/>
            <person name="Thomas B.C."/>
            <person name="Williams K.H."/>
            <person name="Banfield J.F."/>
        </authorList>
    </citation>
    <scope>NUCLEOTIDE SEQUENCE [LARGE SCALE GENOMIC DNA]</scope>
</reference>
<feature type="chain" id="PRO_5009797876" description="TPM domain-containing protein" evidence="2">
    <location>
        <begin position="26"/>
        <end position="293"/>
    </location>
</feature>
<dbReference type="STRING" id="1735162.PeribacterB2_0499"/>
<sequence>MRARPFIVGLAGLVAVFGFAAGAGAFDVPPNDGYVTDTTATNVLSAEYQAQIEETLGAYQKETSNQIAVLIVDTLSGEPIADVAVQVGRKWGVGTKENNNGILILVAYEDREIFLATGYGLEGAVPDIVAKGIIEQEITPLFRDGDYAGGLTAGIEALKKHIGGEYTADRYASQSGDGSGFVAFLFFAGVILFQWLLAFLGRSKSWWLGGVLGAVCGIAIVLVYGWWLFIPLLFIIGLLIDFIASKTYRAAKPGRRGRFGGWGTGGGFGSGGGGGFGGFGGGSFGGGGAGGKW</sequence>
<keyword evidence="2" id="KW-0732">Signal</keyword>
<keyword evidence="1" id="KW-1133">Transmembrane helix</keyword>
<dbReference type="Proteomes" id="UP000069135">
    <property type="component" value="Chromosome"/>
</dbReference>
<dbReference type="AlphaFoldDB" id="A0A0S1SP76"/>
<dbReference type="KEGG" id="prf:PeribacterA2_0500"/>
<dbReference type="EMBL" id="CP013065">
    <property type="protein sequence ID" value="ALM13190.1"/>
    <property type="molecule type" value="Genomic_DNA"/>
</dbReference>
<keyword evidence="1" id="KW-0472">Membrane</keyword>
<dbReference type="PANTHER" id="PTHR30373">
    <property type="entry name" value="UPF0603 PROTEIN YGCG"/>
    <property type="match status" value="1"/>
</dbReference>
<name>A0A0S1SP76_9BACT</name>
<accession>A0A0S1SP76</accession>
<gene>
    <name evidence="4" type="ORF">PeribacterD1_0500</name>
</gene>
<dbReference type="PANTHER" id="PTHR30373:SF2">
    <property type="entry name" value="UPF0603 PROTEIN YGCG"/>
    <property type="match status" value="1"/>
</dbReference>
<evidence type="ECO:0000256" key="1">
    <source>
        <dbReference type="SAM" id="Phobius"/>
    </source>
</evidence>
<organism evidence="4 5">
    <name type="scientific">Candidatus Peribacter riflensis</name>
    <dbReference type="NCBI Taxonomy" id="1735162"/>
    <lineage>
        <taxon>Bacteria</taxon>
        <taxon>Candidatus Peregrinibacteriota</taxon>
        <taxon>Candidatus Peribacteria</taxon>
        <taxon>Candidatus Peribacterales</taxon>
        <taxon>Candidatus Peribacteraceae</taxon>
        <taxon>Candidatus Peribacter</taxon>
    </lineage>
</organism>
<reference evidence="4 5" key="2">
    <citation type="journal article" date="2016" name="PeerJ">
        <title>Analysis of five complete genome sequences for members of the class Peribacteria in the recently recognized Peregrinibacteria bacterial phylum.</title>
        <authorList>
            <person name="Anantharaman K."/>
            <person name="Brown C.T."/>
            <person name="Burstein D."/>
            <person name="Castelle C.J."/>
            <person name="Probst A.J."/>
            <person name="Thomas B.C."/>
            <person name="Williams K.H."/>
            <person name="Banfield J.F."/>
        </authorList>
    </citation>
    <scope>NUCLEOTIDE SEQUENCE [LARGE SCALE GENOMIC DNA]</scope>
    <source>
        <strain evidence="4">RIFOXYD1_FULL_PER-ii_59_16</strain>
    </source>
</reference>
<accession>A0A0S1SKB0</accession>
<feature type="signal peptide" evidence="2">
    <location>
        <begin position="1"/>
        <end position="25"/>
    </location>
</feature>
<evidence type="ECO:0000313" key="4">
    <source>
        <dbReference type="EMBL" id="ALM13190.1"/>
    </source>
</evidence>
<accession>A0A0S1SJ15</accession>
<dbReference type="Gene3D" id="3.10.310.50">
    <property type="match status" value="1"/>
</dbReference>